<dbReference type="RefSeq" id="WP_320003593.1">
    <property type="nucleotide sequence ID" value="NZ_JAUHJS010000003.1"/>
</dbReference>
<dbReference type="PROSITE" id="PS50109">
    <property type="entry name" value="HIS_KIN"/>
    <property type="match status" value="1"/>
</dbReference>
<dbReference type="InterPro" id="IPR004358">
    <property type="entry name" value="Sig_transdc_His_kin-like_C"/>
</dbReference>
<dbReference type="InterPro" id="IPR013655">
    <property type="entry name" value="PAS_fold_3"/>
</dbReference>
<keyword evidence="5 8" id="KW-0418">Kinase</keyword>
<evidence type="ECO:0000256" key="2">
    <source>
        <dbReference type="ARBA" id="ARBA00012438"/>
    </source>
</evidence>
<dbReference type="InterPro" id="IPR003594">
    <property type="entry name" value="HATPase_dom"/>
</dbReference>
<feature type="domain" description="Histidine kinase" evidence="6">
    <location>
        <begin position="143"/>
        <end position="357"/>
    </location>
</feature>
<evidence type="ECO:0000313" key="9">
    <source>
        <dbReference type="Proteomes" id="UP001168552"/>
    </source>
</evidence>
<dbReference type="SUPFAM" id="SSF47384">
    <property type="entry name" value="Homodimeric domain of signal transducing histidine kinase"/>
    <property type="match status" value="1"/>
</dbReference>
<dbReference type="NCBIfam" id="TIGR00229">
    <property type="entry name" value="sensory_box"/>
    <property type="match status" value="1"/>
</dbReference>
<keyword evidence="4 8" id="KW-0808">Transferase</keyword>
<evidence type="ECO:0000256" key="1">
    <source>
        <dbReference type="ARBA" id="ARBA00000085"/>
    </source>
</evidence>
<keyword evidence="9" id="KW-1185">Reference proteome</keyword>
<evidence type="ECO:0000256" key="4">
    <source>
        <dbReference type="ARBA" id="ARBA00022679"/>
    </source>
</evidence>
<dbReference type="Pfam" id="PF02518">
    <property type="entry name" value="HATPase_c"/>
    <property type="match status" value="1"/>
</dbReference>
<evidence type="ECO:0000256" key="5">
    <source>
        <dbReference type="ARBA" id="ARBA00022777"/>
    </source>
</evidence>
<dbReference type="Proteomes" id="UP001168552">
    <property type="component" value="Unassembled WGS sequence"/>
</dbReference>
<dbReference type="InterPro" id="IPR005467">
    <property type="entry name" value="His_kinase_dom"/>
</dbReference>
<evidence type="ECO:0000259" key="6">
    <source>
        <dbReference type="PROSITE" id="PS50109"/>
    </source>
</evidence>
<dbReference type="CDD" id="cd00082">
    <property type="entry name" value="HisKA"/>
    <property type="match status" value="1"/>
</dbReference>
<dbReference type="InterPro" id="IPR036890">
    <property type="entry name" value="HATPase_C_sf"/>
</dbReference>
<evidence type="ECO:0000256" key="3">
    <source>
        <dbReference type="ARBA" id="ARBA00022553"/>
    </source>
</evidence>
<dbReference type="InterPro" id="IPR035965">
    <property type="entry name" value="PAS-like_dom_sf"/>
</dbReference>
<sequence length="360" mass="41021">MSNTPFNYELLFDLSPDLLIIAGFDGYFKKVNPAVVKALGYSLEELYARPINEFIHEEDRDRTSIARQQLAKAKPLVHFENRYITKKGEVIWLSWTSYPIENEKVVFAIAKDITHKKRMETQRNVQLAELIKTNQDLKQLTYTSSHDLRSPVNNLLAIFSLIETDKISDEETLQLIDFLKSTGENLKQSLDKYVDVLSERHTKQANWEVVSLKDSLQTVLKSINTLMEDAKASLTVDFEKVDTVLFNKAFMESVWLNLLTNAIKYRKLDASPQISIRSEVVSGMVRIVFSDNGLGFDMEAVKDKIFGAHQRFHQHTDSKGIGLYLVHSHITSLGGKIEVDSHVNEGTTFTIYLKNTDQGG</sequence>
<keyword evidence="3" id="KW-0597">Phosphoprotein</keyword>
<dbReference type="Pfam" id="PF08447">
    <property type="entry name" value="PAS_3"/>
    <property type="match status" value="1"/>
</dbReference>
<proteinExistence type="predicted"/>
<evidence type="ECO:0000313" key="8">
    <source>
        <dbReference type="EMBL" id="MDN4165063.1"/>
    </source>
</evidence>
<dbReference type="EMBL" id="JAUHJS010000003">
    <property type="protein sequence ID" value="MDN4165063.1"/>
    <property type="molecule type" value="Genomic_DNA"/>
</dbReference>
<name>A0ABT8F438_9BACT</name>
<protein>
    <recommendedName>
        <fullName evidence="2">histidine kinase</fullName>
        <ecNumber evidence="2">2.7.13.3</ecNumber>
    </recommendedName>
</protein>
<accession>A0ABT8F438</accession>
<dbReference type="PRINTS" id="PR00344">
    <property type="entry name" value="BCTRLSENSOR"/>
</dbReference>
<dbReference type="PANTHER" id="PTHR43304">
    <property type="entry name" value="PHYTOCHROME-LIKE PROTEIN CPH1"/>
    <property type="match status" value="1"/>
</dbReference>
<dbReference type="SUPFAM" id="SSF55874">
    <property type="entry name" value="ATPase domain of HSP90 chaperone/DNA topoisomerase II/histidine kinase"/>
    <property type="match status" value="1"/>
</dbReference>
<feature type="domain" description="PAS" evidence="7">
    <location>
        <begin position="4"/>
        <end position="74"/>
    </location>
</feature>
<dbReference type="SUPFAM" id="SSF55785">
    <property type="entry name" value="PYP-like sensor domain (PAS domain)"/>
    <property type="match status" value="1"/>
</dbReference>
<dbReference type="SMART" id="SM00091">
    <property type="entry name" value="PAS"/>
    <property type="match status" value="1"/>
</dbReference>
<dbReference type="InterPro" id="IPR052162">
    <property type="entry name" value="Sensor_kinase/Photoreceptor"/>
</dbReference>
<comment type="caution">
    <text evidence="8">The sequence shown here is derived from an EMBL/GenBank/DDBJ whole genome shotgun (WGS) entry which is preliminary data.</text>
</comment>
<dbReference type="Gene3D" id="3.30.450.20">
    <property type="entry name" value="PAS domain"/>
    <property type="match status" value="1"/>
</dbReference>
<dbReference type="InterPro" id="IPR036097">
    <property type="entry name" value="HisK_dim/P_sf"/>
</dbReference>
<dbReference type="EC" id="2.7.13.3" evidence="2"/>
<dbReference type="GO" id="GO:0004673">
    <property type="term" value="F:protein histidine kinase activity"/>
    <property type="evidence" value="ECO:0007669"/>
    <property type="project" value="UniProtKB-EC"/>
</dbReference>
<reference evidence="8" key="1">
    <citation type="submission" date="2023-06" db="EMBL/GenBank/DDBJ databases">
        <title>Cytophagales bacterium Strain LB-30, isolated from soil.</title>
        <authorList>
            <person name="Liu B."/>
        </authorList>
    </citation>
    <scope>NUCLEOTIDE SEQUENCE</scope>
    <source>
        <strain evidence="8">LB-30</strain>
    </source>
</reference>
<dbReference type="PANTHER" id="PTHR43304:SF1">
    <property type="entry name" value="PAC DOMAIN-CONTAINING PROTEIN"/>
    <property type="match status" value="1"/>
</dbReference>
<comment type="catalytic activity">
    <reaction evidence="1">
        <text>ATP + protein L-histidine = ADP + protein N-phospho-L-histidine.</text>
        <dbReference type="EC" id="2.7.13.3"/>
    </reaction>
</comment>
<evidence type="ECO:0000259" key="7">
    <source>
        <dbReference type="PROSITE" id="PS50112"/>
    </source>
</evidence>
<dbReference type="PROSITE" id="PS50112">
    <property type="entry name" value="PAS"/>
    <property type="match status" value="1"/>
</dbReference>
<dbReference type="SMART" id="SM00387">
    <property type="entry name" value="HATPase_c"/>
    <property type="match status" value="1"/>
</dbReference>
<dbReference type="CDD" id="cd00130">
    <property type="entry name" value="PAS"/>
    <property type="match status" value="1"/>
</dbReference>
<dbReference type="InterPro" id="IPR003661">
    <property type="entry name" value="HisK_dim/P_dom"/>
</dbReference>
<dbReference type="Gene3D" id="3.30.565.10">
    <property type="entry name" value="Histidine kinase-like ATPase, C-terminal domain"/>
    <property type="match status" value="1"/>
</dbReference>
<dbReference type="InterPro" id="IPR000014">
    <property type="entry name" value="PAS"/>
</dbReference>
<gene>
    <name evidence="8" type="ORF">QWY31_06090</name>
</gene>
<organism evidence="8 9">
    <name type="scientific">Shiella aurantiaca</name>
    <dbReference type="NCBI Taxonomy" id="3058365"/>
    <lineage>
        <taxon>Bacteria</taxon>
        <taxon>Pseudomonadati</taxon>
        <taxon>Bacteroidota</taxon>
        <taxon>Cytophagia</taxon>
        <taxon>Cytophagales</taxon>
        <taxon>Shiellaceae</taxon>
        <taxon>Shiella</taxon>
    </lineage>
</organism>